<protein>
    <submittedName>
        <fullName evidence="3">117acc3b-a04c-4914-b042-c7bcbd5961e8</fullName>
    </submittedName>
</protein>
<keyword evidence="4" id="KW-1185">Reference proteome</keyword>
<dbReference type="OrthoDB" id="3537171at2759"/>
<sequence>MPRTRSRHATRISRRSPPHEPHVGNSIRPGLKKKDLCVGCIVWLPAKLESDESLVCSRGESCCNGKKLDDDGYNHPVVILCYEGTICSIAMITSKTRKKYHVATRIPISQKPQDMDDVDPEVKLYLEIGEMNKQSFIIIEHLFPIPLSMLRSISFKPDSRAFDTRLCKQSSIDLANMFNLNETRVKWVDTVIVKAKEANIAERRQRRQKVKRVTFSDPWEEIRGNTTEANLTTPNQRSQSEPTSSVTSIPTFPATRDPQTQTTPSEPFTREWFTYDHATDRYIQRELTAERQSLLQHPSPFPNNPSPVQQSWHQQYHTVTPSRPPRSNYHATLPSVERYDRSHWESRIRNSNTRTRDLERGRAHSVGDGGEGGCNGGFFVQIVVVFLGVVGFIGWLYGK</sequence>
<name>A0A8H2VWX7_9HELO</name>
<feature type="region of interest" description="Disordered" evidence="1">
    <location>
        <begin position="221"/>
        <end position="266"/>
    </location>
</feature>
<keyword evidence="2" id="KW-0812">Transmembrane</keyword>
<keyword evidence="2" id="KW-0472">Membrane</keyword>
<feature type="compositionally biased region" description="Polar residues" evidence="1">
    <location>
        <begin position="257"/>
        <end position="266"/>
    </location>
</feature>
<evidence type="ECO:0000313" key="3">
    <source>
        <dbReference type="EMBL" id="CAD6445553.1"/>
    </source>
</evidence>
<evidence type="ECO:0000313" key="4">
    <source>
        <dbReference type="Proteomes" id="UP000624404"/>
    </source>
</evidence>
<feature type="compositionally biased region" description="Polar residues" evidence="1">
    <location>
        <begin position="224"/>
        <end position="250"/>
    </location>
</feature>
<organism evidence="3 4">
    <name type="scientific">Sclerotinia trifoliorum</name>
    <dbReference type="NCBI Taxonomy" id="28548"/>
    <lineage>
        <taxon>Eukaryota</taxon>
        <taxon>Fungi</taxon>
        <taxon>Dikarya</taxon>
        <taxon>Ascomycota</taxon>
        <taxon>Pezizomycotina</taxon>
        <taxon>Leotiomycetes</taxon>
        <taxon>Helotiales</taxon>
        <taxon>Sclerotiniaceae</taxon>
        <taxon>Sclerotinia</taxon>
    </lineage>
</organism>
<evidence type="ECO:0000256" key="2">
    <source>
        <dbReference type="SAM" id="Phobius"/>
    </source>
</evidence>
<feature type="compositionally biased region" description="Polar residues" evidence="1">
    <location>
        <begin position="306"/>
        <end position="321"/>
    </location>
</feature>
<reference evidence="3" key="1">
    <citation type="submission" date="2020-10" db="EMBL/GenBank/DDBJ databases">
        <authorList>
            <person name="Kusch S."/>
        </authorList>
    </citation>
    <scope>NUCLEOTIDE SEQUENCE</scope>
    <source>
        <strain evidence="3">SwB9</strain>
    </source>
</reference>
<gene>
    <name evidence="3" type="ORF">SCLTRI_LOCUS5343</name>
</gene>
<feature type="compositionally biased region" description="Basic residues" evidence="1">
    <location>
        <begin position="1"/>
        <end position="16"/>
    </location>
</feature>
<accession>A0A8H2VWX7</accession>
<dbReference type="Proteomes" id="UP000624404">
    <property type="component" value="Unassembled WGS sequence"/>
</dbReference>
<keyword evidence="2" id="KW-1133">Transmembrane helix</keyword>
<dbReference type="AlphaFoldDB" id="A0A8H2VWX7"/>
<proteinExistence type="predicted"/>
<comment type="caution">
    <text evidence="3">The sequence shown here is derived from an EMBL/GenBank/DDBJ whole genome shotgun (WGS) entry which is preliminary data.</text>
</comment>
<feature type="region of interest" description="Disordered" evidence="1">
    <location>
        <begin position="1"/>
        <end position="27"/>
    </location>
</feature>
<evidence type="ECO:0000256" key="1">
    <source>
        <dbReference type="SAM" id="MobiDB-lite"/>
    </source>
</evidence>
<dbReference type="EMBL" id="CAJHIA010000016">
    <property type="protein sequence ID" value="CAD6445553.1"/>
    <property type="molecule type" value="Genomic_DNA"/>
</dbReference>
<feature type="transmembrane region" description="Helical" evidence="2">
    <location>
        <begin position="378"/>
        <end position="398"/>
    </location>
</feature>
<feature type="region of interest" description="Disordered" evidence="1">
    <location>
        <begin position="300"/>
        <end position="328"/>
    </location>
</feature>